<organism evidence="8 9">
    <name type="scientific">Kineosporia mesophila</name>
    <dbReference type="NCBI Taxonomy" id="566012"/>
    <lineage>
        <taxon>Bacteria</taxon>
        <taxon>Bacillati</taxon>
        <taxon>Actinomycetota</taxon>
        <taxon>Actinomycetes</taxon>
        <taxon>Kineosporiales</taxon>
        <taxon>Kineosporiaceae</taxon>
        <taxon>Kineosporia</taxon>
    </lineage>
</organism>
<dbReference type="PANTHER" id="PTHR13847:SF289">
    <property type="entry name" value="GLYCINE OXIDASE"/>
    <property type="match status" value="1"/>
</dbReference>
<evidence type="ECO:0000256" key="4">
    <source>
        <dbReference type="ARBA" id="ARBA00049872"/>
    </source>
</evidence>
<accession>A0ABP6Z4G9</accession>
<dbReference type="EMBL" id="BAAAZO010000002">
    <property type="protein sequence ID" value="GAA3597993.1"/>
    <property type="molecule type" value="Genomic_DNA"/>
</dbReference>
<dbReference type="PANTHER" id="PTHR13847">
    <property type="entry name" value="SARCOSINE DEHYDROGENASE-RELATED"/>
    <property type="match status" value="1"/>
</dbReference>
<proteinExistence type="predicted"/>
<evidence type="ECO:0000313" key="9">
    <source>
        <dbReference type="Proteomes" id="UP001501074"/>
    </source>
</evidence>
<feature type="domain" description="FAD dependent oxidoreductase" evidence="7">
    <location>
        <begin position="11"/>
        <end position="353"/>
    </location>
</feature>
<sequence>MLLDVPVSATDVVVLGGGVIGAACAWRLARRGLRVILVDPAPGSGASGAAAGMLAPVSEVQPGEEPLLRLGCHAAQGYPDFVRELERVSGVVTGYRRCGTLAVALTADDRARLAENRRLQAGLGLTVEALTGRRCRDLEPMLDPGVSAGTLIPDDHQVDPRRLLEALRIAATAAGVVTVQGSGTPERVDEALAGVRLDSGTLVRAPRVVLATGAWSRSVVPAVRPVKGQILRLRMPAGEHVLRRTVRAVVHGRDVYLVPRENGELVVGATSEDVGLDQRVTAGAVHDLLRDAQALVPAVSELELTGTTARCRPGTPDNLPLIGPSVVPGLTLATGHHRNGVLLCAVTADAVAAALIDGEVPEGPVRACDPRRPGPARSADIVTTGRDTAAAATAGRR</sequence>
<dbReference type="InterPro" id="IPR012727">
    <property type="entry name" value="Gly_oxidase_ThiO"/>
</dbReference>
<dbReference type="EC" id="1.4.3.19" evidence="5"/>
<dbReference type="Gene3D" id="3.50.50.60">
    <property type="entry name" value="FAD/NAD(P)-binding domain"/>
    <property type="match status" value="1"/>
</dbReference>
<evidence type="ECO:0000259" key="7">
    <source>
        <dbReference type="Pfam" id="PF01266"/>
    </source>
</evidence>
<comment type="caution">
    <text evidence="8">The sequence shown here is derived from an EMBL/GenBank/DDBJ whole genome shotgun (WGS) entry which is preliminary data.</text>
</comment>
<name>A0ABP6Z4G9_9ACTN</name>
<evidence type="ECO:0000256" key="3">
    <source>
        <dbReference type="ARBA" id="ARBA00023002"/>
    </source>
</evidence>
<keyword evidence="3" id="KW-0560">Oxidoreductase</keyword>
<reference evidence="9" key="1">
    <citation type="journal article" date="2019" name="Int. J. Syst. Evol. Microbiol.">
        <title>The Global Catalogue of Microorganisms (GCM) 10K type strain sequencing project: providing services to taxonomists for standard genome sequencing and annotation.</title>
        <authorList>
            <consortium name="The Broad Institute Genomics Platform"/>
            <consortium name="The Broad Institute Genome Sequencing Center for Infectious Disease"/>
            <person name="Wu L."/>
            <person name="Ma J."/>
        </authorList>
    </citation>
    <scope>NUCLEOTIDE SEQUENCE [LARGE SCALE GENOMIC DNA]</scope>
    <source>
        <strain evidence="9">JCM 16902</strain>
    </source>
</reference>
<gene>
    <name evidence="8" type="primary">thiO</name>
    <name evidence="8" type="ORF">GCM10022223_11490</name>
</gene>
<evidence type="ECO:0000256" key="2">
    <source>
        <dbReference type="ARBA" id="ARBA00022977"/>
    </source>
</evidence>
<evidence type="ECO:0000256" key="6">
    <source>
        <dbReference type="SAM" id="MobiDB-lite"/>
    </source>
</evidence>
<dbReference type="Gene3D" id="3.30.9.10">
    <property type="entry name" value="D-Amino Acid Oxidase, subunit A, domain 2"/>
    <property type="match status" value="1"/>
</dbReference>
<dbReference type="InterPro" id="IPR006076">
    <property type="entry name" value="FAD-dep_OxRdtase"/>
</dbReference>
<dbReference type="SUPFAM" id="SSF54373">
    <property type="entry name" value="FAD-linked reductases, C-terminal domain"/>
    <property type="match status" value="1"/>
</dbReference>
<dbReference type="Proteomes" id="UP001501074">
    <property type="component" value="Unassembled WGS sequence"/>
</dbReference>
<feature type="region of interest" description="Disordered" evidence="6">
    <location>
        <begin position="365"/>
        <end position="397"/>
    </location>
</feature>
<dbReference type="InterPro" id="IPR036188">
    <property type="entry name" value="FAD/NAD-bd_sf"/>
</dbReference>
<dbReference type="SUPFAM" id="SSF51905">
    <property type="entry name" value="FAD/NAD(P)-binding domain"/>
    <property type="match status" value="1"/>
</dbReference>
<comment type="catalytic activity">
    <reaction evidence="4">
        <text>glycine + O2 + H2O = glyoxylate + H2O2 + NH4(+)</text>
        <dbReference type="Rhea" id="RHEA:11532"/>
        <dbReference type="ChEBI" id="CHEBI:15377"/>
        <dbReference type="ChEBI" id="CHEBI:15379"/>
        <dbReference type="ChEBI" id="CHEBI:16240"/>
        <dbReference type="ChEBI" id="CHEBI:28938"/>
        <dbReference type="ChEBI" id="CHEBI:36655"/>
        <dbReference type="ChEBI" id="CHEBI:57305"/>
        <dbReference type="EC" id="1.4.3.19"/>
    </reaction>
</comment>
<dbReference type="NCBIfam" id="TIGR02352">
    <property type="entry name" value="thiamin_ThiO"/>
    <property type="match status" value="1"/>
</dbReference>
<keyword evidence="9" id="KW-1185">Reference proteome</keyword>
<evidence type="ECO:0000256" key="1">
    <source>
        <dbReference type="ARBA" id="ARBA00004948"/>
    </source>
</evidence>
<evidence type="ECO:0000313" key="8">
    <source>
        <dbReference type="EMBL" id="GAA3597993.1"/>
    </source>
</evidence>
<keyword evidence="2" id="KW-0784">Thiamine biosynthesis</keyword>
<feature type="compositionally biased region" description="Low complexity" evidence="6">
    <location>
        <begin position="383"/>
        <end position="397"/>
    </location>
</feature>
<protein>
    <recommendedName>
        <fullName evidence="5">glycine oxidase</fullName>
        <ecNumber evidence="5">1.4.3.19</ecNumber>
    </recommendedName>
</protein>
<comment type="pathway">
    <text evidence="1">Cofactor biosynthesis; thiamine diphosphate biosynthesis.</text>
</comment>
<evidence type="ECO:0000256" key="5">
    <source>
        <dbReference type="ARBA" id="ARBA00050018"/>
    </source>
</evidence>
<dbReference type="Pfam" id="PF01266">
    <property type="entry name" value="DAO"/>
    <property type="match status" value="1"/>
</dbReference>